<proteinExistence type="predicted"/>
<reference evidence="2 3" key="1">
    <citation type="submission" date="2019-11" db="EMBL/GenBank/DDBJ databases">
        <title>Phenotypic characterization of an OXA-22 and OXA-60 co-producing Ralstonia pickettii clinical strain.</title>
        <authorList>
            <person name="He F."/>
        </authorList>
    </citation>
    <scope>NUCLEOTIDE SEQUENCE [LARGE SCALE GENOMIC DNA]</scope>
    <source>
        <strain evidence="2 3">PSLESD1</strain>
    </source>
</reference>
<name>A0A7X2HMW0_RALPI</name>
<accession>A0A7X2HMW0</accession>
<evidence type="ECO:0000256" key="1">
    <source>
        <dbReference type="SAM" id="Phobius"/>
    </source>
</evidence>
<protein>
    <recommendedName>
        <fullName evidence="4">Transmembrane protein</fullName>
    </recommendedName>
</protein>
<feature type="transmembrane region" description="Helical" evidence="1">
    <location>
        <begin position="7"/>
        <end position="28"/>
    </location>
</feature>
<dbReference type="RefSeq" id="WP_154207024.1">
    <property type="nucleotide sequence ID" value="NZ_WJYN01000004.1"/>
</dbReference>
<evidence type="ECO:0008006" key="4">
    <source>
        <dbReference type="Google" id="ProtNLM"/>
    </source>
</evidence>
<dbReference type="AlphaFoldDB" id="A0A7X2HMW0"/>
<sequence>MLPRHKAILDLTLLFLFLLSVYPAFFLARDCYAPSLFPRFYIALAGGVIVATLFAILDFPKSDPSSRRKIGPVEQFVFFALYGAFSTWTWATAIPRFTADRVVTTQAAFENVRGAKGCHTAVQFVDPGGAGTIKTCASLWNLPSLPERGTVSVTEKVSKLGVYLLKIELVSPQAQNERQ</sequence>
<keyword evidence="1" id="KW-0472">Membrane</keyword>
<dbReference type="EMBL" id="WJYN01000004">
    <property type="protein sequence ID" value="MRS99458.1"/>
    <property type="molecule type" value="Genomic_DNA"/>
</dbReference>
<organism evidence="2 3">
    <name type="scientific">Ralstonia pickettii</name>
    <name type="common">Burkholderia pickettii</name>
    <dbReference type="NCBI Taxonomy" id="329"/>
    <lineage>
        <taxon>Bacteria</taxon>
        <taxon>Pseudomonadati</taxon>
        <taxon>Pseudomonadota</taxon>
        <taxon>Betaproteobacteria</taxon>
        <taxon>Burkholderiales</taxon>
        <taxon>Burkholderiaceae</taxon>
        <taxon>Ralstonia</taxon>
    </lineage>
</organism>
<keyword evidence="1" id="KW-0812">Transmembrane</keyword>
<evidence type="ECO:0000313" key="2">
    <source>
        <dbReference type="EMBL" id="MRS99458.1"/>
    </source>
</evidence>
<dbReference type="Proteomes" id="UP000441032">
    <property type="component" value="Unassembled WGS sequence"/>
</dbReference>
<comment type="caution">
    <text evidence="2">The sequence shown here is derived from an EMBL/GenBank/DDBJ whole genome shotgun (WGS) entry which is preliminary data.</text>
</comment>
<feature type="transmembrane region" description="Helical" evidence="1">
    <location>
        <begin position="40"/>
        <end position="59"/>
    </location>
</feature>
<gene>
    <name evidence="2" type="ORF">GJQ57_12470</name>
</gene>
<keyword evidence="1" id="KW-1133">Transmembrane helix</keyword>
<evidence type="ECO:0000313" key="3">
    <source>
        <dbReference type="Proteomes" id="UP000441032"/>
    </source>
</evidence>